<proteinExistence type="predicted"/>
<evidence type="ECO:0000313" key="2">
    <source>
        <dbReference type="EMBL" id="GFO23647.1"/>
    </source>
</evidence>
<evidence type="ECO:0000313" key="3">
    <source>
        <dbReference type="Proteomes" id="UP000735302"/>
    </source>
</evidence>
<sequence>METTKTPNNSLRIGSPRSLYPYCTMSHIILQTYTPTCCVCRDPLKQHRAFIVKIAGQSKLTVFSACQAETAGSGRRSEVSPSSRNHFTLTSNISSCYNSPNLTGFYLSETAVSSSTGEADERLTNPAGSDANKHGCFW</sequence>
<evidence type="ECO:0000256" key="1">
    <source>
        <dbReference type="SAM" id="MobiDB-lite"/>
    </source>
</evidence>
<dbReference type="AlphaFoldDB" id="A0AAV4BWY6"/>
<keyword evidence="3" id="KW-1185">Reference proteome</keyword>
<dbReference type="Proteomes" id="UP000735302">
    <property type="component" value="Unassembled WGS sequence"/>
</dbReference>
<feature type="region of interest" description="Disordered" evidence="1">
    <location>
        <begin position="117"/>
        <end position="138"/>
    </location>
</feature>
<dbReference type="EMBL" id="BLXT01005511">
    <property type="protein sequence ID" value="GFO23647.1"/>
    <property type="molecule type" value="Genomic_DNA"/>
</dbReference>
<comment type="caution">
    <text evidence="2">The sequence shown here is derived from an EMBL/GenBank/DDBJ whole genome shotgun (WGS) entry which is preliminary data.</text>
</comment>
<organism evidence="2 3">
    <name type="scientific">Plakobranchus ocellatus</name>
    <dbReference type="NCBI Taxonomy" id="259542"/>
    <lineage>
        <taxon>Eukaryota</taxon>
        <taxon>Metazoa</taxon>
        <taxon>Spiralia</taxon>
        <taxon>Lophotrochozoa</taxon>
        <taxon>Mollusca</taxon>
        <taxon>Gastropoda</taxon>
        <taxon>Heterobranchia</taxon>
        <taxon>Euthyneura</taxon>
        <taxon>Panpulmonata</taxon>
        <taxon>Sacoglossa</taxon>
        <taxon>Placobranchoidea</taxon>
        <taxon>Plakobranchidae</taxon>
        <taxon>Plakobranchus</taxon>
    </lineage>
</organism>
<reference evidence="2 3" key="1">
    <citation type="journal article" date="2021" name="Elife">
        <title>Chloroplast acquisition without the gene transfer in kleptoplastic sea slugs, Plakobranchus ocellatus.</title>
        <authorList>
            <person name="Maeda T."/>
            <person name="Takahashi S."/>
            <person name="Yoshida T."/>
            <person name="Shimamura S."/>
            <person name="Takaki Y."/>
            <person name="Nagai Y."/>
            <person name="Toyoda A."/>
            <person name="Suzuki Y."/>
            <person name="Arimoto A."/>
            <person name="Ishii H."/>
            <person name="Satoh N."/>
            <person name="Nishiyama T."/>
            <person name="Hasebe M."/>
            <person name="Maruyama T."/>
            <person name="Minagawa J."/>
            <person name="Obokata J."/>
            <person name="Shigenobu S."/>
        </authorList>
    </citation>
    <scope>NUCLEOTIDE SEQUENCE [LARGE SCALE GENOMIC DNA]</scope>
</reference>
<protein>
    <submittedName>
        <fullName evidence="2">Uncharacterized protein</fullName>
    </submittedName>
</protein>
<gene>
    <name evidence="2" type="ORF">PoB_005015200</name>
</gene>
<name>A0AAV4BWY6_9GAST</name>
<accession>A0AAV4BWY6</accession>